<proteinExistence type="predicted"/>
<dbReference type="Proteomes" id="UP000245626">
    <property type="component" value="Unassembled WGS sequence"/>
</dbReference>
<evidence type="ECO:0000313" key="2">
    <source>
        <dbReference type="Proteomes" id="UP000245626"/>
    </source>
</evidence>
<organism evidence="1 2">
    <name type="scientific">Violaceomyces palustris</name>
    <dbReference type="NCBI Taxonomy" id="1673888"/>
    <lineage>
        <taxon>Eukaryota</taxon>
        <taxon>Fungi</taxon>
        <taxon>Dikarya</taxon>
        <taxon>Basidiomycota</taxon>
        <taxon>Ustilaginomycotina</taxon>
        <taxon>Ustilaginomycetes</taxon>
        <taxon>Violaceomycetales</taxon>
        <taxon>Violaceomycetaceae</taxon>
        <taxon>Violaceomyces</taxon>
    </lineage>
</organism>
<reference evidence="1 2" key="1">
    <citation type="journal article" date="2018" name="Mol. Biol. Evol.">
        <title>Broad Genomic Sampling Reveals a Smut Pathogenic Ancestry of the Fungal Clade Ustilaginomycotina.</title>
        <authorList>
            <person name="Kijpornyongpan T."/>
            <person name="Mondo S.J."/>
            <person name="Barry K."/>
            <person name="Sandor L."/>
            <person name="Lee J."/>
            <person name="Lipzen A."/>
            <person name="Pangilinan J."/>
            <person name="LaButti K."/>
            <person name="Hainaut M."/>
            <person name="Henrissat B."/>
            <person name="Grigoriev I.V."/>
            <person name="Spatafora J.W."/>
            <person name="Aime M.C."/>
        </authorList>
    </citation>
    <scope>NUCLEOTIDE SEQUENCE [LARGE SCALE GENOMIC DNA]</scope>
    <source>
        <strain evidence="1 2">SA 807</strain>
    </source>
</reference>
<sequence length="1013" mass="105572">MFNTQGGAPNTSVYPPQPYGGQQPQQQAFGTPMHTSSPSGPVAGSISAKTKPVGPHNGNLATRKRNASKSPEVEGKEKRSRPDDESGSPGNKLHPTSASNSTADVRTWGEEATKLDVYVWDYLSRRGFSGAAKALMSEAGMAEPPDVPLRTPQGLLFEYWAIFWDVFAARTGRGSGEASAYYEFQEGRQMQRIAEAGRRHEILEAGYHAPDNNGRFPSIVVSGQQGVPLEPGNIPVRPGPQQTWNPLALPPQQQQQLLIAAAQRQNIPLEELKNLAPASRIALLNSMNPANLASQAGSRPGQGNPQFDSQIQARLIQQQALHRQLQQQRAAGQNVNVGAPGQMGPMQVRPPVGPQGHPMQAGSPIAGQVGTPGGPDGGRRSVGPGQASQPDAGNLGGPRPDQAQQQGLPHGVSPQQQPQQTPQQHPPAGLPQHPQLNPQQQQAVISQYQSVQAAFKAEWMKAQNAPNPAMAQEFFATAQSYQAKAQSLQALLRAQANFSQHGQQQQQQQQQQGPQQPHPQQPPQRPPGSGVPMQMAGPGQGPMQHQMPGNLSSLTPQQRAAQIANAQAAAGRITPAMATHDPGLMTSMMGPGSMPNGISAPRAPTPQEGMQNLQGQHGQSNQQGQQGMAGPPPPQASMMGYDGSSGMNNAMDARARALQQQQQQQQQQHSQMHGMAASMGPFQPQQQQQNQPQQPQRPPSSQGRMEDPNQSHFAQVASSPAGSVPMQQPQPQRPGMNRTMSSQPPGGMGPPGPQHVSSPSPRIQANHIQGPPPQNTGSPAGGPVPSTPKLGGVEKGKKKEPKPRKNAKAATKTPTLSAASIPSGTQASGGGAQSASTPAAQPQTPASTSAPTPSMDRDVGVAAQTPSASKLTGETHGQHSAGQPQTQQNTGQGGPQNPSQGTTGQQTNHAMPPPSSAQPTGMTNVDGFSSGLDSSSGAVALGSGNSGAPGSSAAMSTDDFSQMFGVGNSMNDIFDFDFGTTDASGGGSGGLGGDGWDSNFGSLFGNADGMSGP</sequence>
<evidence type="ECO:0000313" key="1">
    <source>
        <dbReference type="EMBL" id="PWN49077.1"/>
    </source>
</evidence>
<name>A0ACD0NTI6_9BASI</name>
<keyword evidence="2" id="KW-1185">Reference proteome</keyword>
<dbReference type="EMBL" id="KZ820101">
    <property type="protein sequence ID" value="PWN49077.1"/>
    <property type="molecule type" value="Genomic_DNA"/>
</dbReference>
<protein>
    <submittedName>
        <fullName evidence="1">Uncharacterized protein</fullName>
    </submittedName>
</protein>
<accession>A0ACD0NTI6</accession>
<gene>
    <name evidence="1" type="ORF">IE53DRAFT_164403</name>
</gene>